<organism evidence="1 2">
    <name type="scientific">Tersicoccus solisilvae</name>
    <dbReference type="NCBI Taxonomy" id="1882339"/>
    <lineage>
        <taxon>Bacteria</taxon>
        <taxon>Bacillati</taxon>
        <taxon>Actinomycetota</taxon>
        <taxon>Actinomycetes</taxon>
        <taxon>Micrococcales</taxon>
        <taxon>Micrococcaceae</taxon>
        <taxon>Tersicoccus</taxon>
    </lineage>
</organism>
<gene>
    <name evidence="1" type="ORF">GCM10011512_08680</name>
</gene>
<dbReference type="EMBL" id="BMJI01000003">
    <property type="protein sequence ID" value="GGC84134.1"/>
    <property type="molecule type" value="Genomic_DNA"/>
</dbReference>
<dbReference type="Proteomes" id="UP000597761">
    <property type="component" value="Unassembled WGS sequence"/>
</dbReference>
<evidence type="ECO:0000313" key="2">
    <source>
        <dbReference type="Proteomes" id="UP000597761"/>
    </source>
</evidence>
<protein>
    <recommendedName>
        <fullName evidence="3">Transposase</fullName>
    </recommendedName>
</protein>
<dbReference type="RefSeq" id="WP_188666743.1">
    <property type="nucleotide sequence ID" value="NZ_BMJI01000003.1"/>
</dbReference>
<accession>A0ABQ1NS49</accession>
<proteinExistence type="predicted"/>
<keyword evidence="2" id="KW-1185">Reference proteome</keyword>
<evidence type="ECO:0000313" key="1">
    <source>
        <dbReference type="EMBL" id="GGC84134.1"/>
    </source>
</evidence>
<comment type="caution">
    <text evidence="1">The sequence shown here is derived from an EMBL/GenBank/DDBJ whole genome shotgun (WGS) entry which is preliminary data.</text>
</comment>
<name>A0ABQ1NS49_9MICC</name>
<evidence type="ECO:0008006" key="3">
    <source>
        <dbReference type="Google" id="ProtNLM"/>
    </source>
</evidence>
<sequence length="74" mass="8938">MPQQVKVTERYWCPGPWPWQWFDTCTRTVTKWCYDFSWVEETGFGLATTRRRLRAPRHEEADVVGDEREEGESR</sequence>
<reference evidence="2" key="1">
    <citation type="journal article" date="2019" name="Int. J. Syst. Evol. Microbiol.">
        <title>The Global Catalogue of Microorganisms (GCM) 10K type strain sequencing project: providing services to taxonomists for standard genome sequencing and annotation.</title>
        <authorList>
            <consortium name="The Broad Institute Genomics Platform"/>
            <consortium name="The Broad Institute Genome Sequencing Center for Infectious Disease"/>
            <person name="Wu L."/>
            <person name="Ma J."/>
        </authorList>
    </citation>
    <scope>NUCLEOTIDE SEQUENCE [LARGE SCALE GENOMIC DNA]</scope>
    <source>
        <strain evidence="2">CGMCC 1.15480</strain>
    </source>
</reference>